<dbReference type="InterPro" id="IPR013517">
    <property type="entry name" value="FG-GAP"/>
</dbReference>
<keyword evidence="1" id="KW-0732">Signal</keyword>
<dbReference type="InterPro" id="IPR024079">
    <property type="entry name" value="MetalloPept_cat_dom_sf"/>
</dbReference>
<reference evidence="2 3" key="1">
    <citation type="journal article" date="2019" name="Science">
        <title>Social genes are selection hotspots in kin groups of a soil microbe.</title>
        <authorList>
            <person name="Wielgoss S."/>
            <person name="Wolfensberger R."/>
            <person name="Sun L."/>
            <person name="Fiegna F."/>
            <person name="Velicer G.J."/>
        </authorList>
    </citation>
    <scope>NUCLEOTIDE SEQUENCE [LARGE SCALE GENOMIC DNA]</scope>
    <source>
        <strain evidence="2 3">MC3.5.9c15</strain>
    </source>
</reference>
<dbReference type="SUPFAM" id="SSF69318">
    <property type="entry name" value="Integrin alpha N-terminal domain"/>
    <property type="match status" value="1"/>
</dbReference>
<evidence type="ECO:0000256" key="1">
    <source>
        <dbReference type="ARBA" id="ARBA00022729"/>
    </source>
</evidence>
<dbReference type="Gene3D" id="2.40.128.340">
    <property type="match status" value="2"/>
</dbReference>
<dbReference type="AlphaFoldDB" id="A0AAE6G3B1"/>
<name>A0AAE6G3B1_MYXXA</name>
<organism evidence="2 3">
    <name type="scientific">Myxococcus xanthus</name>
    <dbReference type="NCBI Taxonomy" id="34"/>
    <lineage>
        <taxon>Bacteria</taxon>
        <taxon>Pseudomonadati</taxon>
        <taxon>Myxococcota</taxon>
        <taxon>Myxococcia</taxon>
        <taxon>Myxococcales</taxon>
        <taxon>Cystobacterineae</taxon>
        <taxon>Myxococcaceae</taxon>
        <taxon>Myxococcus</taxon>
    </lineage>
</organism>
<dbReference type="SUPFAM" id="SSF55486">
    <property type="entry name" value="Metalloproteases ('zincins'), catalytic domain"/>
    <property type="match status" value="1"/>
</dbReference>
<dbReference type="EMBL" id="CP017174">
    <property type="protein sequence ID" value="QDE70002.1"/>
    <property type="molecule type" value="Genomic_DNA"/>
</dbReference>
<dbReference type="PROSITE" id="PS51257">
    <property type="entry name" value="PROKAR_LIPOPROTEIN"/>
    <property type="match status" value="1"/>
</dbReference>
<dbReference type="PANTHER" id="PTHR46580:SF2">
    <property type="entry name" value="MAM DOMAIN-CONTAINING PROTEIN"/>
    <property type="match status" value="1"/>
</dbReference>
<protein>
    <submittedName>
        <fullName evidence="2">Uncharacterized protein</fullName>
    </submittedName>
</protein>
<dbReference type="PANTHER" id="PTHR46580">
    <property type="entry name" value="SENSOR KINASE-RELATED"/>
    <property type="match status" value="1"/>
</dbReference>
<evidence type="ECO:0000313" key="2">
    <source>
        <dbReference type="EMBL" id="QDE70002.1"/>
    </source>
</evidence>
<dbReference type="Gene3D" id="3.40.390.10">
    <property type="entry name" value="Collagenase (Catalytic Domain)"/>
    <property type="match status" value="1"/>
</dbReference>
<dbReference type="RefSeq" id="WP_140799389.1">
    <property type="nucleotide sequence ID" value="NZ_CP017173.1"/>
</dbReference>
<sequence length="562" mass="60677">MRRTLTFHALPLILTFVGGLLVTGCGGSDDALTSFDQEATVDADSAGLYAASTYIWDSRTISVCWENPSAAGDVEREWVRSAVEGTWGLVTPLDFTGWGACLGNPGSIRILIEDTSDGSFTYGLGWLNEALYGAMVLNLSFQHWMQDCQDTRERCIRAMAVHEFGHALGFANEEARISSSSCRGRGADDADTVFGEVVDSDSVMYECGDSRWRRGGRLSQYDIKGATLLYGDSMWGRQFGADQSAGGWEVGHHERVMGDVTGDGLPDIVGFGYSGVFVSRTVYVPPSLDAGYFAPSLLHLQAFGYAQNWRVDRHPRTVADVNGDGKADLIGFHDAGVHVALSNGLGFGAPQFWVGDFGYNAGQWRVESHVRTVADVNGDGKADVVGFGDAGVYVSLSTGSSFGASRLWLGDFGVNQQWFVPNSVRAVADVNGDGRADIVGFSKSGVYVALANNTGTGFNPTQQWTSEFTWDQGWRVDRHVRTVADVDGDGRADIVGFGESETRAALSTGSSFSASTLMSPDFVYGVGDWRVNRHPRFAVDINNDGRADLIGFGDLGEYVKLR</sequence>
<evidence type="ECO:0000313" key="3">
    <source>
        <dbReference type="Proteomes" id="UP000320179"/>
    </source>
</evidence>
<proteinExistence type="predicted"/>
<dbReference type="InterPro" id="IPR028994">
    <property type="entry name" value="Integrin_alpha_N"/>
</dbReference>
<dbReference type="Proteomes" id="UP000320179">
    <property type="component" value="Chromosome"/>
</dbReference>
<gene>
    <name evidence="2" type="ORF">BHS09_25145</name>
</gene>
<dbReference type="GO" id="GO:0008237">
    <property type="term" value="F:metallopeptidase activity"/>
    <property type="evidence" value="ECO:0007669"/>
    <property type="project" value="InterPro"/>
</dbReference>
<accession>A0AAE6G3B1</accession>
<dbReference type="Pfam" id="PF13517">
    <property type="entry name" value="FG-GAP_3"/>
    <property type="match status" value="2"/>
</dbReference>